<feature type="compositionally biased region" description="Polar residues" evidence="1">
    <location>
        <begin position="23"/>
        <end position="33"/>
    </location>
</feature>
<keyword evidence="2" id="KW-1133">Transmembrane helix</keyword>
<proteinExistence type="predicted"/>
<gene>
    <name evidence="3" type="ORF">KDI_28100</name>
</gene>
<dbReference type="AlphaFoldDB" id="A0A5A5TDJ0"/>
<dbReference type="EMBL" id="BIXY01000039">
    <property type="protein sequence ID" value="GCF09246.1"/>
    <property type="molecule type" value="Genomic_DNA"/>
</dbReference>
<keyword evidence="2" id="KW-0472">Membrane</keyword>
<name>A0A5A5TDJ0_9CHLR</name>
<sequence length="214" mass="25111">MSQQEFMPESQQAREEAQDNEEVTIQSYSQYRTSDMPKRDHPADFENSIPPYSYPAQERQQQKSSEAQANTRQQETGTYQQNPHIAQPSRIEEQLERAGRRFYAKQQRRFERARNGQRSYVPPQASRRRAAGRAPGWVIVLLIAVGFLVLLPLLLKLLLALFAVLLVLALGAIFAIILVLFITAIVFKNRWQRSRWRYGPPLRHGRMRYTRWRR</sequence>
<reference evidence="3 4" key="1">
    <citation type="submission" date="2019-01" db="EMBL/GenBank/DDBJ databases">
        <title>Draft genome sequence of Dictyobacter sp. Uno17.</title>
        <authorList>
            <person name="Wang C.M."/>
            <person name="Zheng Y."/>
            <person name="Sakai Y."/>
            <person name="Abe K."/>
            <person name="Yokota A."/>
            <person name="Yabe S."/>
        </authorList>
    </citation>
    <scope>NUCLEOTIDE SEQUENCE [LARGE SCALE GENOMIC DNA]</scope>
    <source>
        <strain evidence="3 4">Uno17</strain>
    </source>
</reference>
<feature type="compositionally biased region" description="Polar residues" evidence="1">
    <location>
        <begin position="1"/>
        <end position="11"/>
    </location>
</feature>
<feature type="transmembrane region" description="Helical" evidence="2">
    <location>
        <begin position="136"/>
        <end position="155"/>
    </location>
</feature>
<feature type="transmembrane region" description="Helical" evidence="2">
    <location>
        <begin position="161"/>
        <end position="187"/>
    </location>
</feature>
<accession>A0A5A5TDJ0</accession>
<dbReference type="OrthoDB" id="9853403at2"/>
<protein>
    <submittedName>
        <fullName evidence="3">Uncharacterized protein</fullName>
    </submittedName>
</protein>
<evidence type="ECO:0000313" key="3">
    <source>
        <dbReference type="EMBL" id="GCF09246.1"/>
    </source>
</evidence>
<feature type="compositionally biased region" description="Polar residues" evidence="1">
    <location>
        <begin position="58"/>
        <end position="84"/>
    </location>
</feature>
<evidence type="ECO:0000313" key="4">
    <source>
        <dbReference type="Proteomes" id="UP000322530"/>
    </source>
</evidence>
<comment type="caution">
    <text evidence="3">The sequence shown here is derived from an EMBL/GenBank/DDBJ whole genome shotgun (WGS) entry which is preliminary data.</text>
</comment>
<feature type="region of interest" description="Disordered" evidence="1">
    <location>
        <begin position="1"/>
        <end position="87"/>
    </location>
</feature>
<evidence type="ECO:0000256" key="2">
    <source>
        <dbReference type="SAM" id="Phobius"/>
    </source>
</evidence>
<evidence type="ECO:0000256" key="1">
    <source>
        <dbReference type="SAM" id="MobiDB-lite"/>
    </source>
</evidence>
<feature type="compositionally biased region" description="Basic and acidic residues" evidence="1">
    <location>
        <begin position="35"/>
        <end position="44"/>
    </location>
</feature>
<keyword evidence="4" id="KW-1185">Reference proteome</keyword>
<organism evidence="3 4">
    <name type="scientific">Dictyobacter arantiisoli</name>
    <dbReference type="NCBI Taxonomy" id="2014874"/>
    <lineage>
        <taxon>Bacteria</taxon>
        <taxon>Bacillati</taxon>
        <taxon>Chloroflexota</taxon>
        <taxon>Ktedonobacteria</taxon>
        <taxon>Ktedonobacterales</taxon>
        <taxon>Dictyobacteraceae</taxon>
        <taxon>Dictyobacter</taxon>
    </lineage>
</organism>
<dbReference type="Proteomes" id="UP000322530">
    <property type="component" value="Unassembled WGS sequence"/>
</dbReference>
<keyword evidence="2" id="KW-0812">Transmembrane</keyword>
<dbReference type="RefSeq" id="WP_149402193.1">
    <property type="nucleotide sequence ID" value="NZ_BIXY01000039.1"/>
</dbReference>